<dbReference type="InterPro" id="IPR053146">
    <property type="entry name" value="QDO-like"/>
</dbReference>
<dbReference type="SUPFAM" id="SSF51182">
    <property type="entry name" value="RmlC-like cupins"/>
    <property type="match status" value="1"/>
</dbReference>
<proteinExistence type="predicted"/>
<evidence type="ECO:0000313" key="3">
    <source>
        <dbReference type="Proteomes" id="UP001279642"/>
    </source>
</evidence>
<evidence type="ECO:0000259" key="1">
    <source>
        <dbReference type="Pfam" id="PF07883"/>
    </source>
</evidence>
<organism evidence="2 3">
    <name type="scientific">Dongia soli</name>
    <dbReference type="NCBI Taxonomy" id="600628"/>
    <lineage>
        <taxon>Bacteria</taxon>
        <taxon>Pseudomonadati</taxon>
        <taxon>Pseudomonadota</taxon>
        <taxon>Alphaproteobacteria</taxon>
        <taxon>Rhodospirillales</taxon>
        <taxon>Dongiaceae</taxon>
        <taxon>Dongia</taxon>
    </lineage>
</organism>
<evidence type="ECO:0000313" key="2">
    <source>
        <dbReference type="EMBL" id="MDY0881977.1"/>
    </source>
</evidence>
<gene>
    <name evidence="2" type="ORF">SMD27_03915</name>
</gene>
<dbReference type="CDD" id="cd02209">
    <property type="entry name" value="cupin_XRE_C"/>
    <property type="match status" value="1"/>
</dbReference>
<feature type="domain" description="Cupin type-2" evidence="1">
    <location>
        <begin position="37"/>
        <end position="103"/>
    </location>
</feature>
<protein>
    <submittedName>
        <fullName evidence="2">Cupin domain-containing protein</fullName>
    </submittedName>
</protein>
<keyword evidence="3" id="KW-1185">Reference proteome</keyword>
<dbReference type="Gene3D" id="2.60.120.10">
    <property type="entry name" value="Jelly Rolls"/>
    <property type="match status" value="1"/>
</dbReference>
<comment type="caution">
    <text evidence="2">The sequence shown here is derived from an EMBL/GenBank/DDBJ whole genome shotgun (WGS) entry which is preliminary data.</text>
</comment>
<dbReference type="InterPro" id="IPR013096">
    <property type="entry name" value="Cupin_2"/>
</dbReference>
<dbReference type="Proteomes" id="UP001279642">
    <property type="component" value="Unassembled WGS sequence"/>
</dbReference>
<dbReference type="EMBL" id="JAXCLW010000001">
    <property type="protein sequence ID" value="MDY0881977.1"/>
    <property type="molecule type" value="Genomic_DNA"/>
</dbReference>
<dbReference type="InterPro" id="IPR014710">
    <property type="entry name" value="RmlC-like_jellyroll"/>
</dbReference>
<accession>A0ABU5E7U4</accession>
<dbReference type="InterPro" id="IPR011051">
    <property type="entry name" value="RmlC_Cupin_sf"/>
</dbReference>
<reference evidence="2 3" key="1">
    <citation type="journal article" date="2016" name="Antonie Van Leeuwenhoek">
        <title>Dongia soli sp. nov., isolated from soil from Dokdo, Korea.</title>
        <authorList>
            <person name="Kim D.U."/>
            <person name="Lee H."/>
            <person name="Kim H."/>
            <person name="Kim S.G."/>
            <person name="Ka J.O."/>
        </authorList>
    </citation>
    <scope>NUCLEOTIDE SEQUENCE [LARGE SCALE GENOMIC DNA]</scope>
    <source>
        <strain evidence="2 3">D78</strain>
    </source>
</reference>
<dbReference type="PANTHER" id="PTHR36440">
    <property type="entry name" value="PUTATIVE (AFU_ORTHOLOGUE AFUA_8G07350)-RELATED"/>
    <property type="match status" value="1"/>
</dbReference>
<dbReference type="Pfam" id="PF07883">
    <property type="entry name" value="Cupin_2"/>
    <property type="match status" value="1"/>
</dbReference>
<name>A0ABU5E7U4_9PROT</name>
<dbReference type="RefSeq" id="WP_320507016.1">
    <property type="nucleotide sequence ID" value="NZ_JAXCLW010000001.1"/>
</dbReference>
<sequence length="152" mass="16168">MSQSTASSDSIVRIGRLEIRYLMDGTVSGAGFGMFELIVPPAAPVPPPHAHRDNEELVFVLDGKLRYSVGDETRDLIAGDHMYTPRGAVHAFSNPHAQTARALITLTPDIGAQYFRDVAAAVGDAGGADRAKLLEVMARYGLQLAAAKPAPL</sequence>
<dbReference type="PANTHER" id="PTHR36440:SF1">
    <property type="entry name" value="PUTATIVE (AFU_ORTHOLOGUE AFUA_8G07350)-RELATED"/>
    <property type="match status" value="1"/>
</dbReference>